<dbReference type="Proteomes" id="UP000694521">
    <property type="component" value="Unplaced"/>
</dbReference>
<feature type="region of interest" description="Disordered" evidence="1">
    <location>
        <begin position="175"/>
        <end position="195"/>
    </location>
</feature>
<feature type="compositionally biased region" description="Basic residues" evidence="1">
    <location>
        <begin position="1"/>
        <end position="17"/>
    </location>
</feature>
<evidence type="ECO:0000313" key="2">
    <source>
        <dbReference type="Ensembl" id="ENSACDP00005010779.1"/>
    </source>
</evidence>
<proteinExistence type="predicted"/>
<reference evidence="2" key="1">
    <citation type="submission" date="2025-08" db="UniProtKB">
        <authorList>
            <consortium name="Ensembl"/>
        </authorList>
    </citation>
    <scope>IDENTIFICATION</scope>
</reference>
<evidence type="ECO:0000313" key="3">
    <source>
        <dbReference type="Proteomes" id="UP000694521"/>
    </source>
</evidence>
<evidence type="ECO:0000256" key="1">
    <source>
        <dbReference type="SAM" id="MobiDB-lite"/>
    </source>
</evidence>
<sequence>MRWVKKKKARIPGKQKNHTNGCRTLGRTRGLGEGSPSQKTGFGKAQGAANAPRRSLDGHPGNEREQEEGVPGGGAEVDPYHDVGVSIEELDKFFQAPEAALQAAQEELGKLVICSWRNTMGQEDEQLNPEALCKPQGAHVPVPRAAEGGEEGEGGHVVRFLEGPVVRGEGACQRHLPQRDHKVGEPEEHEDVEELEDDEVLVVRRLSPIEREEALGVGAQLGDVGRVEFLGGDRRILGTVRRTDDISWSTQSHTGFQKT</sequence>
<reference evidence="2" key="2">
    <citation type="submission" date="2025-09" db="UniProtKB">
        <authorList>
            <consortium name="Ensembl"/>
        </authorList>
    </citation>
    <scope>IDENTIFICATION</scope>
</reference>
<organism evidence="2 3">
    <name type="scientific">Anser cygnoides</name>
    <name type="common">Swan goose</name>
    <dbReference type="NCBI Taxonomy" id="8845"/>
    <lineage>
        <taxon>Eukaryota</taxon>
        <taxon>Metazoa</taxon>
        <taxon>Chordata</taxon>
        <taxon>Craniata</taxon>
        <taxon>Vertebrata</taxon>
        <taxon>Euteleostomi</taxon>
        <taxon>Archelosauria</taxon>
        <taxon>Archosauria</taxon>
        <taxon>Dinosauria</taxon>
        <taxon>Saurischia</taxon>
        <taxon>Theropoda</taxon>
        <taxon>Coelurosauria</taxon>
        <taxon>Aves</taxon>
        <taxon>Neognathae</taxon>
        <taxon>Galloanserae</taxon>
        <taxon>Anseriformes</taxon>
        <taxon>Anatidae</taxon>
        <taxon>Anserinae</taxon>
        <taxon>Anser</taxon>
    </lineage>
</organism>
<keyword evidence="3" id="KW-1185">Reference proteome</keyword>
<dbReference type="AlphaFoldDB" id="A0A8B9DS21"/>
<accession>A0A8B9DS21</accession>
<protein>
    <submittedName>
        <fullName evidence="2">Uncharacterized protein</fullName>
    </submittedName>
</protein>
<feature type="compositionally biased region" description="Basic and acidic residues" evidence="1">
    <location>
        <begin position="54"/>
        <end position="64"/>
    </location>
</feature>
<dbReference type="Ensembl" id="ENSACDT00005012915.1">
    <property type="protein sequence ID" value="ENSACDP00005010779.1"/>
    <property type="gene ID" value="ENSACDG00005007855.1"/>
</dbReference>
<name>A0A8B9DS21_ANSCY</name>
<feature type="region of interest" description="Disordered" evidence="1">
    <location>
        <begin position="1"/>
        <end position="80"/>
    </location>
</feature>
<feature type="compositionally biased region" description="Basic and acidic residues" evidence="1">
    <location>
        <begin position="177"/>
        <end position="186"/>
    </location>
</feature>